<dbReference type="RefSeq" id="WP_068367070.1">
    <property type="nucleotide sequence ID" value="NZ_CAIJCT010000016.1"/>
</dbReference>
<keyword evidence="3" id="KW-1185">Reference proteome</keyword>
<keyword evidence="1" id="KW-0472">Membrane</keyword>
<protein>
    <recommendedName>
        <fullName evidence="4">Chlorhexidine efflux transporter domain-containing protein</fullName>
    </recommendedName>
</protein>
<dbReference type="PATRIC" id="fig|755172.3.peg.512"/>
<evidence type="ECO:0000313" key="2">
    <source>
        <dbReference type="EMBL" id="KXB67350.1"/>
    </source>
</evidence>
<sequence length="66" mass="7760">MTRKQFFYYELAVPVIWFLSLLAVKGIQSGDFPSALQDSANLTLLFYVLFNSILYFKFDKLKENKK</sequence>
<reference evidence="3" key="1">
    <citation type="submission" date="2016-01" db="EMBL/GenBank/DDBJ databases">
        <authorList>
            <person name="Mitreva M."/>
            <person name="Pepin K.H."/>
            <person name="Mihindukulasuriya K.A."/>
            <person name="Fulton R."/>
            <person name="Fronick C."/>
            <person name="O'Laughlin M."/>
            <person name="Miner T."/>
            <person name="Herter B."/>
            <person name="Rosa B.A."/>
            <person name="Cordes M."/>
            <person name="Tomlinson C."/>
            <person name="Wollam A."/>
            <person name="Palsikar V.B."/>
            <person name="Mardis E.R."/>
            <person name="Wilson R.K."/>
        </authorList>
    </citation>
    <scope>NUCLEOTIDE SEQUENCE [LARGE SCALE GENOMIC DNA]</scope>
    <source>
        <strain evidence="3">DNF00729</strain>
    </source>
</reference>
<organism evidence="2 3">
    <name type="scientific">Aedoeadaptatus coxii</name>
    <dbReference type="NCBI Taxonomy" id="755172"/>
    <lineage>
        <taxon>Bacteria</taxon>
        <taxon>Bacillati</taxon>
        <taxon>Bacillota</taxon>
        <taxon>Tissierellia</taxon>
        <taxon>Tissierellales</taxon>
        <taxon>Peptoniphilaceae</taxon>
        <taxon>Aedoeadaptatus</taxon>
    </lineage>
</organism>
<evidence type="ECO:0008006" key="4">
    <source>
        <dbReference type="Google" id="ProtNLM"/>
    </source>
</evidence>
<comment type="caution">
    <text evidence="2">The sequence shown here is derived from an EMBL/GenBank/DDBJ whole genome shotgun (WGS) entry which is preliminary data.</text>
</comment>
<gene>
    <name evidence="2" type="ORF">HMPREF1863_00537</name>
</gene>
<dbReference type="AlphaFoldDB" id="A0A134AII6"/>
<evidence type="ECO:0000313" key="3">
    <source>
        <dbReference type="Proteomes" id="UP000070442"/>
    </source>
</evidence>
<evidence type="ECO:0000256" key="1">
    <source>
        <dbReference type="SAM" id="Phobius"/>
    </source>
</evidence>
<dbReference type="STRING" id="755172.HMPREF1863_00537"/>
<name>A0A134AII6_9FIRM</name>
<accession>A0A134AII6</accession>
<dbReference type="EMBL" id="LSDG01000019">
    <property type="protein sequence ID" value="KXB67350.1"/>
    <property type="molecule type" value="Genomic_DNA"/>
</dbReference>
<proteinExistence type="predicted"/>
<keyword evidence="1" id="KW-0812">Transmembrane</keyword>
<feature type="transmembrane region" description="Helical" evidence="1">
    <location>
        <begin position="39"/>
        <end position="56"/>
    </location>
</feature>
<dbReference type="Proteomes" id="UP000070442">
    <property type="component" value="Unassembled WGS sequence"/>
</dbReference>
<feature type="transmembrane region" description="Helical" evidence="1">
    <location>
        <begin position="7"/>
        <end position="27"/>
    </location>
</feature>
<keyword evidence="1" id="KW-1133">Transmembrane helix</keyword>